<dbReference type="EMBL" id="JBBXMP010000050">
    <property type="protein sequence ID" value="KAL0065276.1"/>
    <property type="molecule type" value="Genomic_DNA"/>
</dbReference>
<evidence type="ECO:0000259" key="1">
    <source>
        <dbReference type="Pfam" id="PF04183"/>
    </source>
</evidence>
<dbReference type="InterPro" id="IPR037455">
    <property type="entry name" value="LucA/IucC-like"/>
</dbReference>
<dbReference type="PANTHER" id="PTHR34384">
    <property type="entry name" value="L-2,3-DIAMINOPROPANOATE--CITRATE LIGASE"/>
    <property type="match status" value="1"/>
</dbReference>
<dbReference type="PANTHER" id="PTHR34384:SF5">
    <property type="entry name" value="L-2,3-DIAMINOPROPANOATE--CITRATE LIGASE"/>
    <property type="match status" value="1"/>
</dbReference>
<protein>
    <recommendedName>
        <fullName evidence="5">IucC family-domain-containing protein</fullName>
    </recommendedName>
</protein>
<evidence type="ECO:0000313" key="3">
    <source>
        <dbReference type="EMBL" id="KAL0065276.1"/>
    </source>
</evidence>
<evidence type="ECO:0000259" key="2">
    <source>
        <dbReference type="Pfam" id="PF06276"/>
    </source>
</evidence>
<dbReference type="Pfam" id="PF04183">
    <property type="entry name" value="IucA_IucC"/>
    <property type="match status" value="1"/>
</dbReference>
<evidence type="ECO:0000313" key="4">
    <source>
        <dbReference type="Proteomes" id="UP001437256"/>
    </source>
</evidence>
<gene>
    <name evidence="3" type="ORF">AAF712_007788</name>
</gene>
<accession>A0ABR2ZUJ8</accession>
<dbReference type="Gene3D" id="1.10.510.40">
    <property type="match status" value="1"/>
</dbReference>
<evidence type="ECO:0008006" key="5">
    <source>
        <dbReference type="Google" id="ProtNLM"/>
    </source>
</evidence>
<reference evidence="3 4" key="1">
    <citation type="submission" date="2024-05" db="EMBL/GenBank/DDBJ databases">
        <title>A draft genome resource for the thread blight pathogen Marasmius tenuissimus strain MS-2.</title>
        <authorList>
            <person name="Yulfo-Soto G.E."/>
            <person name="Baruah I.K."/>
            <person name="Amoako-Attah I."/>
            <person name="Bukari Y."/>
            <person name="Meinhardt L.W."/>
            <person name="Bailey B.A."/>
            <person name="Cohen S.P."/>
        </authorList>
    </citation>
    <scope>NUCLEOTIDE SEQUENCE [LARGE SCALE GENOMIC DNA]</scope>
    <source>
        <strain evidence="3 4">MS-2</strain>
    </source>
</reference>
<dbReference type="Proteomes" id="UP001437256">
    <property type="component" value="Unassembled WGS sequence"/>
</dbReference>
<comment type="caution">
    <text evidence="3">The sequence shown here is derived from an EMBL/GenBank/DDBJ whole genome shotgun (WGS) entry which is preliminary data.</text>
</comment>
<proteinExistence type="predicted"/>
<feature type="domain" description="Aerobactin siderophore biosynthesis IucA/IucC N-terminal" evidence="1">
    <location>
        <begin position="301"/>
        <end position="399"/>
    </location>
</feature>
<keyword evidence="4" id="KW-1185">Reference proteome</keyword>
<sequence length="622" mass="69685">MEIRSPRIYAAVAQQIKSHRGFPLAKNMPPKIRLSSPRQRASFSVSSRLVACLVTESLLRAYYLPVDVGRAKPHVVGMMVVLSPSVFSEQPIITRALRAEDVFAIVPLHSIPVLKTGPAHRQGHPVGLVDPLDMLPDIYELEVTTGNAVMDNMQRALLRSLEPPQWIFGNKASLRAANAPDALWRKFVKDMFLQDSIRKTIEGELVSCLHWQTLTFESPPRLPSLTSPTIEWEQSLVSGHPTHPMYRARMFPTAPPEYDWYTPTIRFVKVSRKNISLRGPFVDMLNNLLYKKEALKRLAPRTVIIPELPGKALKLAVGVKISSSLRTISYFTADFGPRFSRDIVPKLCIDPNLLTIECEPASAVYKGVDPDIAKHLTAVVRDVYEPRPGENVIICAALLDWGHSGIPDGVSAVEHILKLDTEPKRRSFLDRYIRIACEALVPALLHNGVAFEAHAQNLLARFDTSSGELLGFVIRDLGGLRVHPETLRASTGVNFEFLPGHCVVTKTVEDAYPKLYHTLIHNHLQRLIRLLGMHDNGIGWQMLRKHLTAVIPPSHGLYTTFLGPRNDFLPGKCLMRMKLQGVYRDNVYSPFPNLVRYRGVVDGLIGPKGRGQLEEVQEVAYL</sequence>
<organism evidence="3 4">
    <name type="scientific">Marasmius tenuissimus</name>
    <dbReference type="NCBI Taxonomy" id="585030"/>
    <lineage>
        <taxon>Eukaryota</taxon>
        <taxon>Fungi</taxon>
        <taxon>Dikarya</taxon>
        <taxon>Basidiomycota</taxon>
        <taxon>Agaricomycotina</taxon>
        <taxon>Agaricomycetes</taxon>
        <taxon>Agaricomycetidae</taxon>
        <taxon>Agaricales</taxon>
        <taxon>Marasmiineae</taxon>
        <taxon>Marasmiaceae</taxon>
        <taxon>Marasmius</taxon>
    </lineage>
</organism>
<dbReference type="InterPro" id="IPR007310">
    <property type="entry name" value="Aerobactin_biosyn_IucA/IucC_N"/>
</dbReference>
<feature type="domain" description="Aerobactin siderophore biosynthesis IucA/IucC-like C-terminal" evidence="2">
    <location>
        <begin position="427"/>
        <end position="552"/>
    </location>
</feature>
<name>A0ABR2ZUJ8_9AGAR</name>
<dbReference type="InterPro" id="IPR022770">
    <property type="entry name" value="IucA/IucC-like_C"/>
</dbReference>
<dbReference type="Pfam" id="PF06276">
    <property type="entry name" value="FhuF"/>
    <property type="match status" value="1"/>
</dbReference>